<feature type="domain" description="Peptidase C39-like" evidence="3">
    <location>
        <begin position="127"/>
        <end position="263"/>
    </location>
</feature>
<keyword evidence="5" id="KW-1185">Reference proteome</keyword>
<dbReference type="InterPro" id="IPR038765">
    <property type="entry name" value="Papain-like_cys_pep_sf"/>
</dbReference>
<reference evidence="5" key="1">
    <citation type="journal article" date="2019" name="Int. J. Syst. Evol. Microbiol.">
        <title>The Global Catalogue of Microorganisms (GCM) 10K type strain sequencing project: providing services to taxonomists for standard genome sequencing and annotation.</title>
        <authorList>
            <consortium name="The Broad Institute Genomics Platform"/>
            <consortium name="The Broad Institute Genome Sequencing Center for Infectious Disease"/>
            <person name="Wu L."/>
            <person name="Ma J."/>
        </authorList>
    </citation>
    <scope>NUCLEOTIDE SEQUENCE [LARGE SCALE GENOMIC DNA]</scope>
    <source>
        <strain evidence="5">CGMCC 4.7152</strain>
    </source>
</reference>
<proteinExistence type="predicted"/>
<dbReference type="InterPro" id="IPR039564">
    <property type="entry name" value="Peptidase_C39-like"/>
</dbReference>
<evidence type="ECO:0000256" key="1">
    <source>
        <dbReference type="SAM" id="MobiDB-lite"/>
    </source>
</evidence>
<dbReference type="EMBL" id="JBHSIU010000118">
    <property type="protein sequence ID" value="MFC5007229.1"/>
    <property type="molecule type" value="Genomic_DNA"/>
</dbReference>
<protein>
    <submittedName>
        <fullName evidence="4">C39 family peptidase</fullName>
    </submittedName>
</protein>
<evidence type="ECO:0000259" key="3">
    <source>
        <dbReference type="Pfam" id="PF13529"/>
    </source>
</evidence>
<evidence type="ECO:0000313" key="5">
    <source>
        <dbReference type="Proteomes" id="UP001595912"/>
    </source>
</evidence>
<dbReference type="Proteomes" id="UP001595912">
    <property type="component" value="Unassembled WGS sequence"/>
</dbReference>
<dbReference type="SUPFAM" id="SSF54001">
    <property type="entry name" value="Cysteine proteinases"/>
    <property type="match status" value="1"/>
</dbReference>
<gene>
    <name evidence="4" type="ORF">ACFPIJ_56660</name>
</gene>
<sequence length="289" mass="29828">MSYLYKPRHQSPVAARSRVLPIAARSRVLPIAAAAAVLAVTAVVGVAVHASAPAPMADAQSLTSADPSWSGAAPAARDRQRTQAAPNAATTPSKAAGAAPSTAAPPAATTPAATTPAAPPAAKELAYRFAWQENYYFCGPAATRIALTARELYPSQSEVAQSLRTTVNGTNSADDTTRSLNAYTKSSFYKSHFITGQSATQAEIDRMQADIVNAITNGYAVVANIAGSTVDDKGGSHSYPGGHYLTVVGYSNGGRTVKIADPADALGVGYYTLTTAKLAHWTALRGYSA</sequence>
<evidence type="ECO:0000256" key="2">
    <source>
        <dbReference type="SAM" id="Phobius"/>
    </source>
</evidence>
<keyword evidence="2" id="KW-0812">Transmembrane</keyword>
<name>A0ABV9WGJ7_9ACTN</name>
<organism evidence="4 5">
    <name type="scientific">Dactylosporangium cerinum</name>
    <dbReference type="NCBI Taxonomy" id="1434730"/>
    <lineage>
        <taxon>Bacteria</taxon>
        <taxon>Bacillati</taxon>
        <taxon>Actinomycetota</taxon>
        <taxon>Actinomycetes</taxon>
        <taxon>Micromonosporales</taxon>
        <taxon>Micromonosporaceae</taxon>
        <taxon>Dactylosporangium</taxon>
    </lineage>
</organism>
<dbReference type="Pfam" id="PF13529">
    <property type="entry name" value="Peptidase_C39_2"/>
    <property type="match status" value="1"/>
</dbReference>
<feature type="compositionally biased region" description="Low complexity" evidence="1">
    <location>
        <begin position="88"/>
        <end position="117"/>
    </location>
</feature>
<keyword evidence="2" id="KW-1133">Transmembrane helix</keyword>
<comment type="caution">
    <text evidence="4">The sequence shown here is derived from an EMBL/GenBank/DDBJ whole genome shotgun (WGS) entry which is preliminary data.</text>
</comment>
<feature type="region of interest" description="Disordered" evidence="1">
    <location>
        <begin position="59"/>
        <end position="117"/>
    </location>
</feature>
<evidence type="ECO:0000313" key="4">
    <source>
        <dbReference type="EMBL" id="MFC5007229.1"/>
    </source>
</evidence>
<feature type="transmembrane region" description="Helical" evidence="2">
    <location>
        <begin position="28"/>
        <end position="50"/>
    </location>
</feature>
<dbReference type="Gene3D" id="3.90.70.10">
    <property type="entry name" value="Cysteine proteinases"/>
    <property type="match status" value="1"/>
</dbReference>
<keyword evidence="2" id="KW-0472">Membrane</keyword>
<accession>A0ABV9WGJ7</accession>
<dbReference type="RefSeq" id="WP_380127877.1">
    <property type="nucleotide sequence ID" value="NZ_JBHSIU010000118.1"/>
</dbReference>